<sequence>MSGRLWSKAIFAGYKRGLRNQREHTALLKIEGVYARDETEFYLGKRCTYVMISGSWD</sequence>
<comment type="similarity">
    <text evidence="1">Belongs to the eukaryotic ribosomal protein eL33 family.</text>
</comment>
<dbReference type="Pfam" id="PF01247">
    <property type="entry name" value="Ribosomal_L35Ae"/>
    <property type="match status" value="1"/>
</dbReference>
<name>A0A8C7AED8_NEOVI</name>
<dbReference type="InterPro" id="IPR001780">
    <property type="entry name" value="Ribosomal_eL33"/>
</dbReference>
<keyword evidence="2" id="KW-0689">Ribosomal protein</keyword>
<dbReference type="AlphaFoldDB" id="A0A8C7AED8"/>
<evidence type="ECO:0000256" key="6">
    <source>
        <dbReference type="ARBA" id="ARBA00045649"/>
    </source>
</evidence>
<dbReference type="InterPro" id="IPR038661">
    <property type="entry name" value="Ribosomal_eL33_sf"/>
</dbReference>
<dbReference type="SUPFAM" id="SSF50447">
    <property type="entry name" value="Translation proteins"/>
    <property type="match status" value="1"/>
</dbReference>
<dbReference type="GO" id="GO:1990904">
    <property type="term" value="C:ribonucleoprotein complex"/>
    <property type="evidence" value="ECO:0007669"/>
    <property type="project" value="UniProtKB-KW"/>
</dbReference>
<dbReference type="GO" id="GO:0006412">
    <property type="term" value="P:translation"/>
    <property type="evidence" value="ECO:0007669"/>
    <property type="project" value="InterPro"/>
</dbReference>
<comment type="function">
    <text evidence="6">Component of the large ribosomal subunit. The ribosome is a large ribonucleoprotein complex responsible for the synthesis of proteins in the cell. Required for the proliferation and viability of hematopoietic cells.</text>
</comment>
<dbReference type="Proteomes" id="UP000694425">
    <property type="component" value="Unplaced"/>
</dbReference>
<dbReference type="GO" id="GO:0003735">
    <property type="term" value="F:structural constituent of ribosome"/>
    <property type="evidence" value="ECO:0007669"/>
    <property type="project" value="InterPro"/>
</dbReference>
<reference evidence="7" key="2">
    <citation type="submission" date="2025-09" db="UniProtKB">
        <authorList>
            <consortium name="Ensembl"/>
        </authorList>
    </citation>
    <scope>IDENTIFICATION</scope>
</reference>
<dbReference type="PANTHER" id="PTHR10902">
    <property type="entry name" value="60S RIBOSOMAL PROTEIN L35A"/>
    <property type="match status" value="1"/>
</dbReference>
<evidence type="ECO:0000256" key="4">
    <source>
        <dbReference type="ARBA" id="ARBA00035228"/>
    </source>
</evidence>
<evidence type="ECO:0000256" key="2">
    <source>
        <dbReference type="ARBA" id="ARBA00022980"/>
    </source>
</evidence>
<dbReference type="Gene3D" id="2.40.10.190">
    <property type="entry name" value="translation elongation factor selb, chain A, domain 4"/>
    <property type="match status" value="1"/>
</dbReference>
<reference evidence="7" key="1">
    <citation type="submission" date="2025-08" db="UniProtKB">
        <authorList>
            <consortium name="Ensembl"/>
        </authorList>
    </citation>
    <scope>IDENTIFICATION</scope>
</reference>
<evidence type="ECO:0000256" key="5">
    <source>
        <dbReference type="ARBA" id="ARBA00035530"/>
    </source>
</evidence>
<dbReference type="InterPro" id="IPR009000">
    <property type="entry name" value="Transl_B-barrel_sf"/>
</dbReference>
<dbReference type="GO" id="GO:0005840">
    <property type="term" value="C:ribosome"/>
    <property type="evidence" value="ECO:0007669"/>
    <property type="project" value="UniProtKB-KW"/>
</dbReference>
<keyword evidence="8" id="KW-1185">Reference proteome</keyword>
<evidence type="ECO:0000256" key="1">
    <source>
        <dbReference type="ARBA" id="ARBA00009269"/>
    </source>
</evidence>
<evidence type="ECO:0000256" key="3">
    <source>
        <dbReference type="ARBA" id="ARBA00023274"/>
    </source>
</evidence>
<protein>
    <recommendedName>
        <fullName evidence="4">Large ribosomal subunit protein eL33</fullName>
    </recommendedName>
    <alternativeName>
        <fullName evidence="5">60S ribosomal protein L35a</fullName>
    </alternativeName>
</protein>
<evidence type="ECO:0000313" key="8">
    <source>
        <dbReference type="Proteomes" id="UP000694425"/>
    </source>
</evidence>
<proteinExistence type="inferred from homology"/>
<dbReference type="Ensembl" id="ENSNVIT00000005092.1">
    <property type="protein sequence ID" value="ENSNVIP00000004318.1"/>
    <property type="gene ID" value="ENSNVIG00000003483.1"/>
</dbReference>
<keyword evidence="3" id="KW-0687">Ribonucleoprotein</keyword>
<accession>A0A8C7AED8</accession>
<evidence type="ECO:0000313" key="7">
    <source>
        <dbReference type="Ensembl" id="ENSNVIP00000004318.1"/>
    </source>
</evidence>
<organism evidence="7 8">
    <name type="scientific">Neovison vison</name>
    <name type="common">American mink</name>
    <name type="synonym">Mustela vison</name>
    <dbReference type="NCBI Taxonomy" id="452646"/>
    <lineage>
        <taxon>Eukaryota</taxon>
        <taxon>Metazoa</taxon>
        <taxon>Chordata</taxon>
        <taxon>Craniata</taxon>
        <taxon>Vertebrata</taxon>
        <taxon>Euteleostomi</taxon>
        <taxon>Mammalia</taxon>
        <taxon>Eutheria</taxon>
        <taxon>Laurasiatheria</taxon>
        <taxon>Carnivora</taxon>
        <taxon>Caniformia</taxon>
        <taxon>Musteloidea</taxon>
        <taxon>Mustelidae</taxon>
        <taxon>Mustelinae</taxon>
        <taxon>Neogale</taxon>
    </lineage>
</organism>
<dbReference type="GeneTree" id="ENSGT00390000016972"/>